<dbReference type="EMBL" id="JAQIZZ010000001">
    <property type="protein sequence ID" value="KAJ5557434.1"/>
    <property type="molecule type" value="Genomic_DNA"/>
</dbReference>
<dbReference type="AlphaFoldDB" id="A0AAD6GJV1"/>
<evidence type="ECO:0000313" key="3">
    <source>
        <dbReference type="EMBL" id="KAJ5557434.1"/>
    </source>
</evidence>
<protein>
    <recommendedName>
        <fullName evidence="2">Cyclin-D1-binding protein 1-like N-terminal domain-containing protein</fullName>
    </recommendedName>
</protein>
<keyword evidence="4" id="KW-1185">Reference proteome</keyword>
<evidence type="ECO:0000256" key="1">
    <source>
        <dbReference type="SAM" id="MobiDB-lite"/>
    </source>
</evidence>
<dbReference type="Pfam" id="PF13324">
    <property type="entry name" value="GCIP_N"/>
    <property type="match status" value="1"/>
</dbReference>
<accession>A0AAD6GJV1</accession>
<dbReference type="PANTHER" id="PTHR15492">
    <property type="entry name" value="CYCLIN D1-BINDING PROTEIN 1"/>
    <property type="match status" value="1"/>
</dbReference>
<feature type="compositionally biased region" description="Acidic residues" evidence="1">
    <location>
        <begin position="206"/>
        <end position="232"/>
    </location>
</feature>
<dbReference type="PANTHER" id="PTHR15492:SF1">
    <property type="entry name" value="CYCLIN-D1-BINDING PROTEIN 1"/>
    <property type="match status" value="1"/>
</dbReference>
<reference evidence="3 4" key="1">
    <citation type="journal article" date="2023" name="IMA Fungus">
        <title>Comparative genomic study of the Penicillium genus elucidates a diverse pangenome and 15 lateral gene transfer events.</title>
        <authorList>
            <person name="Petersen C."/>
            <person name="Sorensen T."/>
            <person name="Nielsen M.R."/>
            <person name="Sondergaard T.E."/>
            <person name="Sorensen J.L."/>
            <person name="Fitzpatrick D.A."/>
            <person name="Frisvad J.C."/>
            <person name="Nielsen K.L."/>
        </authorList>
    </citation>
    <scope>NUCLEOTIDE SEQUENCE [LARGE SCALE GENOMIC DNA]</scope>
    <source>
        <strain evidence="3 4">IBT 35679</strain>
    </source>
</reference>
<name>A0AAD6GJV1_9EURO</name>
<dbReference type="InterPro" id="IPR026907">
    <property type="entry name" value="GCIP-like"/>
</dbReference>
<gene>
    <name evidence="3" type="ORF">N7494_001349</name>
</gene>
<proteinExistence type="predicted"/>
<dbReference type="GO" id="GO:0005634">
    <property type="term" value="C:nucleus"/>
    <property type="evidence" value="ECO:0007669"/>
    <property type="project" value="TreeGrafter"/>
</dbReference>
<evidence type="ECO:0000259" key="2">
    <source>
        <dbReference type="Pfam" id="PF13324"/>
    </source>
</evidence>
<dbReference type="Gene3D" id="1.20.1410.10">
    <property type="entry name" value="I/LWEQ domain"/>
    <property type="match status" value="1"/>
</dbReference>
<dbReference type="Proteomes" id="UP001220324">
    <property type="component" value="Unassembled WGS sequence"/>
</dbReference>
<sequence length="370" mass="40926">MSQQLVTVLATSLALITQFQDTLSPSNIAQSTQKSIKDAKALPLLSASSSALKAQVTKLSLLAITTPFTHSAVTGILRACNDSVLPSLLTATLLVNPAEYTKTFHSETLILVKSLFAEFSTLVNLVKDLSEKKDLAKKADPKKKEEDLSKAEKDGITLATGRVWDTCDSVISLSNNGVVGFITHRVEQWRDLVRDAVEELENWDPEEDDDFFDDIMGEEKDDDEHDGSDEDSDKDKDIAAMHEQKKTTLRFLKPIAQIYPAIITHRLKSAKDAPLSSVANVARLEKLIVNLQNIPDQVDEVAGALYEEDVDRSVEFLQKTHEHASQAVESVTAPWKEGLSEDKFTVWSQTWSKVMDEVSKSLNADPASEE</sequence>
<feature type="region of interest" description="Disordered" evidence="1">
    <location>
        <begin position="206"/>
        <end position="235"/>
    </location>
</feature>
<dbReference type="InterPro" id="IPR049317">
    <property type="entry name" value="GCIP-like_N"/>
</dbReference>
<organism evidence="3 4">
    <name type="scientific">Penicillium frequentans</name>
    <dbReference type="NCBI Taxonomy" id="3151616"/>
    <lineage>
        <taxon>Eukaryota</taxon>
        <taxon>Fungi</taxon>
        <taxon>Dikarya</taxon>
        <taxon>Ascomycota</taxon>
        <taxon>Pezizomycotina</taxon>
        <taxon>Eurotiomycetes</taxon>
        <taxon>Eurotiomycetidae</taxon>
        <taxon>Eurotiales</taxon>
        <taxon>Aspergillaceae</taxon>
        <taxon>Penicillium</taxon>
    </lineage>
</organism>
<feature type="domain" description="Cyclin-D1-binding protein 1-like N-terminal" evidence="2">
    <location>
        <begin position="47"/>
        <end position="205"/>
    </location>
</feature>
<comment type="caution">
    <text evidence="3">The sequence shown here is derived from an EMBL/GenBank/DDBJ whole genome shotgun (WGS) entry which is preliminary data.</text>
</comment>
<evidence type="ECO:0000313" key="4">
    <source>
        <dbReference type="Proteomes" id="UP001220324"/>
    </source>
</evidence>